<sequence>MSRFAVILVLFSLALPIIKAQDPGTSPDAENKCGGCPCDKPCPVPPPPPPPVLPPPPPPPPKKPPTPICPPPPASTSWPTVPTPPSQYIYTTGPPGNLYPLDTDFSGAVRSFNTVGLAIFFLIIGSILELVLW</sequence>
<dbReference type="PANTHER" id="PTHR35094">
    <property type="entry name" value="LEUCINE-RICH REPEAT EXTENSIN-LIKE PROTEIN 2"/>
    <property type="match status" value="1"/>
</dbReference>
<keyword evidence="2" id="KW-0472">Membrane</keyword>
<evidence type="ECO:0000256" key="1">
    <source>
        <dbReference type="SAM" id="MobiDB-lite"/>
    </source>
</evidence>
<gene>
    <name evidence="4" type="ORF">ACH5RR_036317</name>
</gene>
<accession>A0ABD2Y300</accession>
<feature type="compositionally biased region" description="Pro residues" evidence="1">
    <location>
        <begin position="40"/>
        <end position="74"/>
    </location>
</feature>
<keyword evidence="5" id="KW-1185">Reference proteome</keyword>
<feature type="signal peptide" evidence="3">
    <location>
        <begin position="1"/>
        <end position="20"/>
    </location>
</feature>
<evidence type="ECO:0000313" key="5">
    <source>
        <dbReference type="Proteomes" id="UP001630127"/>
    </source>
</evidence>
<feature type="chain" id="PRO_5044793231" evidence="3">
    <location>
        <begin position="21"/>
        <end position="133"/>
    </location>
</feature>
<proteinExistence type="predicted"/>
<name>A0ABD2Y300_9GENT</name>
<organism evidence="4 5">
    <name type="scientific">Cinchona calisaya</name>
    <dbReference type="NCBI Taxonomy" id="153742"/>
    <lineage>
        <taxon>Eukaryota</taxon>
        <taxon>Viridiplantae</taxon>
        <taxon>Streptophyta</taxon>
        <taxon>Embryophyta</taxon>
        <taxon>Tracheophyta</taxon>
        <taxon>Spermatophyta</taxon>
        <taxon>Magnoliopsida</taxon>
        <taxon>eudicotyledons</taxon>
        <taxon>Gunneridae</taxon>
        <taxon>Pentapetalae</taxon>
        <taxon>asterids</taxon>
        <taxon>lamiids</taxon>
        <taxon>Gentianales</taxon>
        <taxon>Rubiaceae</taxon>
        <taxon>Cinchonoideae</taxon>
        <taxon>Cinchoneae</taxon>
        <taxon>Cinchona</taxon>
    </lineage>
</organism>
<keyword evidence="2" id="KW-0812">Transmembrane</keyword>
<feature type="region of interest" description="Disordered" evidence="1">
    <location>
        <begin position="37"/>
        <end position="81"/>
    </location>
</feature>
<dbReference type="EMBL" id="JBJUIK010000015">
    <property type="protein sequence ID" value="KAL3501868.1"/>
    <property type="molecule type" value="Genomic_DNA"/>
</dbReference>
<evidence type="ECO:0000256" key="3">
    <source>
        <dbReference type="SAM" id="SignalP"/>
    </source>
</evidence>
<evidence type="ECO:0000313" key="4">
    <source>
        <dbReference type="EMBL" id="KAL3501868.1"/>
    </source>
</evidence>
<evidence type="ECO:0000256" key="2">
    <source>
        <dbReference type="SAM" id="Phobius"/>
    </source>
</evidence>
<dbReference type="AlphaFoldDB" id="A0ABD2Y300"/>
<protein>
    <submittedName>
        <fullName evidence="4">Uncharacterized protein</fullName>
    </submittedName>
</protein>
<dbReference type="Proteomes" id="UP001630127">
    <property type="component" value="Unassembled WGS sequence"/>
</dbReference>
<keyword evidence="3" id="KW-0732">Signal</keyword>
<dbReference type="PANTHER" id="PTHR35094:SF1">
    <property type="entry name" value="PROTEIN, PUTATIVE-RELATED"/>
    <property type="match status" value="1"/>
</dbReference>
<reference evidence="4 5" key="1">
    <citation type="submission" date="2024-11" db="EMBL/GenBank/DDBJ databases">
        <title>A near-complete genome assembly of Cinchona calisaya.</title>
        <authorList>
            <person name="Lian D.C."/>
            <person name="Zhao X.W."/>
            <person name="Wei L."/>
        </authorList>
    </citation>
    <scope>NUCLEOTIDE SEQUENCE [LARGE SCALE GENOMIC DNA]</scope>
    <source>
        <tissue evidence="4">Nenye</tissue>
    </source>
</reference>
<feature type="transmembrane region" description="Helical" evidence="2">
    <location>
        <begin position="112"/>
        <end position="132"/>
    </location>
</feature>
<comment type="caution">
    <text evidence="4">The sequence shown here is derived from an EMBL/GenBank/DDBJ whole genome shotgun (WGS) entry which is preliminary data.</text>
</comment>
<keyword evidence="2" id="KW-1133">Transmembrane helix</keyword>